<dbReference type="InterPro" id="IPR011009">
    <property type="entry name" value="Kinase-like_dom_sf"/>
</dbReference>
<evidence type="ECO:0000259" key="2">
    <source>
        <dbReference type="Pfam" id="PF01636"/>
    </source>
</evidence>
<feature type="region of interest" description="Disordered" evidence="1">
    <location>
        <begin position="350"/>
        <end position="369"/>
    </location>
</feature>
<dbReference type="EMBL" id="KV907495">
    <property type="protein sequence ID" value="OOF98798.1"/>
    <property type="molecule type" value="Genomic_DNA"/>
</dbReference>
<dbReference type="PANTHER" id="PTHR36091:SF2">
    <property type="entry name" value="AMINOGLYCOSIDE PHOSPHOTRANSFERASE DOMAIN-CONTAINING PROTEIN"/>
    <property type="match status" value="1"/>
</dbReference>
<reference evidence="4" key="1">
    <citation type="journal article" date="2017" name="Genome Biol.">
        <title>Comparative genomics reveals high biological diversity and specific adaptations in the industrially and medically important fungal genus Aspergillus.</title>
        <authorList>
            <person name="de Vries R.P."/>
            <person name="Riley R."/>
            <person name="Wiebenga A."/>
            <person name="Aguilar-Osorio G."/>
            <person name="Amillis S."/>
            <person name="Uchima C.A."/>
            <person name="Anderluh G."/>
            <person name="Asadollahi M."/>
            <person name="Askin M."/>
            <person name="Barry K."/>
            <person name="Battaglia E."/>
            <person name="Bayram O."/>
            <person name="Benocci T."/>
            <person name="Braus-Stromeyer S.A."/>
            <person name="Caldana C."/>
            <person name="Canovas D."/>
            <person name="Cerqueira G.C."/>
            <person name="Chen F."/>
            <person name="Chen W."/>
            <person name="Choi C."/>
            <person name="Clum A."/>
            <person name="Dos Santos R.A."/>
            <person name="Damasio A.R."/>
            <person name="Diallinas G."/>
            <person name="Emri T."/>
            <person name="Fekete E."/>
            <person name="Flipphi M."/>
            <person name="Freyberg S."/>
            <person name="Gallo A."/>
            <person name="Gournas C."/>
            <person name="Habgood R."/>
            <person name="Hainaut M."/>
            <person name="Harispe M.L."/>
            <person name="Henrissat B."/>
            <person name="Hilden K.S."/>
            <person name="Hope R."/>
            <person name="Hossain A."/>
            <person name="Karabika E."/>
            <person name="Karaffa L."/>
            <person name="Karanyi Z."/>
            <person name="Krasevec N."/>
            <person name="Kuo A."/>
            <person name="Kusch H."/>
            <person name="LaButti K."/>
            <person name="Lagendijk E.L."/>
            <person name="Lapidus A."/>
            <person name="Levasseur A."/>
            <person name="Lindquist E."/>
            <person name="Lipzen A."/>
            <person name="Logrieco A.F."/>
            <person name="MacCabe A."/>
            <person name="Maekelae M.R."/>
            <person name="Malavazi I."/>
            <person name="Melin P."/>
            <person name="Meyer V."/>
            <person name="Mielnichuk N."/>
            <person name="Miskei M."/>
            <person name="Molnar A.P."/>
            <person name="Mule G."/>
            <person name="Ngan C.Y."/>
            <person name="Orejas M."/>
            <person name="Orosz E."/>
            <person name="Ouedraogo J.P."/>
            <person name="Overkamp K.M."/>
            <person name="Park H.-S."/>
            <person name="Perrone G."/>
            <person name="Piumi F."/>
            <person name="Punt P.J."/>
            <person name="Ram A.F."/>
            <person name="Ramon A."/>
            <person name="Rauscher S."/>
            <person name="Record E."/>
            <person name="Riano-Pachon D.M."/>
            <person name="Robert V."/>
            <person name="Roehrig J."/>
            <person name="Ruller R."/>
            <person name="Salamov A."/>
            <person name="Salih N.S."/>
            <person name="Samson R.A."/>
            <person name="Sandor E."/>
            <person name="Sanguinetti M."/>
            <person name="Schuetze T."/>
            <person name="Sepcic K."/>
            <person name="Shelest E."/>
            <person name="Sherlock G."/>
            <person name="Sophianopoulou V."/>
            <person name="Squina F.M."/>
            <person name="Sun H."/>
            <person name="Susca A."/>
            <person name="Todd R.B."/>
            <person name="Tsang A."/>
            <person name="Unkles S.E."/>
            <person name="van de Wiele N."/>
            <person name="van Rossen-Uffink D."/>
            <person name="Oliveira J.V."/>
            <person name="Vesth T.C."/>
            <person name="Visser J."/>
            <person name="Yu J.-H."/>
            <person name="Zhou M."/>
            <person name="Andersen M.R."/>
            <person name="Archer D.B."/>
            <person name="Baker S.E."/>
            <person name="Benoit I."/>
            <person name="Brakhage A.A."/>
            <person name="Braus G.H."/>
            <person name="Fischer R."/>
            <person name="Frisvad J.C."/>
            <person name="Goldman G.H."/>
            <person name="Houbraken J."/>
            <person name="Oakley B."/>
            <person name="Pocsi I."/>
            <person name="Scazzocchio C."/>
            <person name="Seiboth B."/>
            <person name="vanKuyk P.A."/>
            <person name="Wortman J."/>
            <person name="Dyer P.S."/>
            <person name="Grigoriev I.V."/>
        </authorList>
    </citation>
    <scope>NUCLEOTIDE SEQUENCE [LARGE SCALE GENOMIC DNA]</scope>
    <source>
        <strain evidence="4">ITEM 5010</strain>
    </source>
</reference>
<dbReference type="InterPro" id="IPR002575">
    <property type="entry name" value="Aminoglycoside_PTrfase"/>
</dbReference>
<dbReference type="VEuPathDB" id="FungiDB:ASPCADRAFT_140162"/>
<sequence length="541" mass="62632">MVKSTHRSMDHPSNDLFRYTSGRWLYNEQSRFSERYLKFDVSALKSVVALASGCDPSDIVTFSKLAEGGFNRSFQITFKNGRCVIARLPYPSTVPKGYAVASEVATLDYLRLHGIRTPMVYAWCSTDLNPVGAEYIIMEKLDGTPLGEIWYSMTQKERRSIMKQIVDWETRIMSLKFPAYGSLYYRRDLPSEENVPLPKGNEKDAGFCIGPITHYKWWLGERSTFNINRGPWRSSTDIFRAVGERELSWTKSHAKPRLPYERLYREIYDFRKVHPDIHIRNISDYLKIAPFLGFEAGTTMHRPVLRHPDFQPNNILVSDMHEIVGLIDWQHCSIFPLGLAAGIPKHFQNYGDPESEELKEPQLSPDFDSLPQSAQASMREIIRKRMIHFLYASFTRQMNEEHYDAIFDDLNIIRQRILESAGTPWEGDSTTLRVDIMRVIQSWPGFFSDFVACLPPVQYSDNDVQDTLEIYTRQQEADEAMELMRHALNVDVLGWVPNSEYDATMELAQEMKNKILEVVETDHDITAARDHFPFDNFDEDA</sequence>
<dbReference type="Gene3D" id="3.30.200.20">
    <property type="entry name" value="Phosphorylase Kinase, domain 1"/>
    <property type="match status" value="1"/>
</dbReference>
<evidence type="ECO:0000313" key="3">
    <source>
        <dbReference type="EMBL" id="OOF98798.1"/>
    </source>
</evidence>
<evidence type="ECO:0000313" key="4">
    <source>
        <dbReference type="Proteomes" id="UP000188318"/>
    </source>
</evidence>
<accession>A0A1R3RWD0</accession>
<dbReference type="Pfam" id="PF01636">
    <property type="entry name" value="APH"/>
    <property type="match status" value="1"/>
</dbReference>
<dbReference type="InterPro" id="IPR051035">
    <property type="entry name" value="Mito_inheritance_9"/>
</dbReference>
<dbReference type="Gene3D" id="3.90.1200.10">
    <property type="match status" value="1"/>
</dbReference>
<evidence type="ECO:0000256" key="1">
    <source>
        <dbReference type="SAM" id="MobiDB-lite"/>
    </source>
</evidence>
<gene>
    <name evidence="3" type="ORF">ASPCADRAFT_140162</name>
</gene>
<dbReference type="SUPFAM" id="SSF56112">
    <property type="entry name" value="Protein kinase-like (PK-like)"/>
    <property type="match status" value="1"/>
</dbReference>
<name>A0A1R3RWD0_ASPC5</name>
<dbReference type="Proteomes" id="UP000188318">
    <property type="component" value="Unassembled WGS sequence"/>
</dbReference>
<protein>
    <recommendedName>
        <fullName evidence="2">Aminoglycoside phosphotransferase domain-containing protein</fullName>
    </recommendedName>
</protein>
<proteinExistence type="predicted"/>
<dbReference type="STRING" id="602072.A0A1R3RWD0"/>
<organism evidence="3 4">
    <name type="scientific">Aspergillus carbonarius (strain ITEM 5010)</name>
    <dbReference type="NCBI Taxonomy" id="602072"/>
    <lineage>
        <taxon>Eukaryota</taxon>
        <taxon>Fungi</taxon>
        <taxon>Dikarya</taxon>
        <taxon>Ascomycota</taxon>
        <taxon>Pezizomycotina</taxon>
        <taxon>Eurotiomycetes</taxon>
        <taxon>Eurotiomycetidae</taxon>
        <taxon>Eurotiales</taxon>
        <taxon>Aspergillaceae</taxon>
        <taxon>Aspergillus</taxon>
        <taxon>Aspergillus subgen. Circumdati</taxon>
    </lineage>
</organism>
<dbReference type="PANTHER" id="PTHR36091">
    <property type="entry name" value="ALTERED INHERITANCE OF MITOCHONDRIA PROTEIN 9, MITOCHONDRIAL"/>
    <property type="match status" value="1"/>
</dbReference>
<keyword evidence="4" id="KW-1185">Reference proteome</keyword>
<feature type="domain" description="Aminoglycoside phosphotransferase" evidence="2">
    <location>
        <begin position="63"/>
        <end position="334"/>
    </location>
</feature>
<dbReference type="OMA" id="HYDAIFN"/>
<dbReference type="OrthoDB" id="10003767at2759"/>
<dbReference type="GO" id="GO:0005739">
    <property type="term" value="C:mitochondrion"/>
    <property type="evidence" value="ECO:0007669"/>
    <property type="project" value="TreeGrafter"/>
</dbReference>
<dbReference type="AlphaFoldDB" id="A0A1R3RWD0"/>